<dbReference type="NCBIfam" id="TIGR02432">
    <property type="entry name" value="lysidine_TilS_N"/>
    <property type="match status" value="1"/>
</dbReference>
<proteinExistence type="inferred from homology"/>
<dbReference type="CDD" id="cd01992">
    <property type="entry name" value="TilS_N"/>
    <property type="match status" value="1"/>
</dbReference>
<dbReference type="RefSeq" id="WP_199263123.1">
    <property type="nucleotide sequence ID" value="NZ_CP054140.1"/>
</dbReference>
<comment type="catalytic activity">
    <reaction evidence="5 6">
        <text>cytidine(34) in tRNA(Ile2) + L-lysine + ATP = lysidine(34) in tRNA(Ile2) + AMP + diphosphate + H(+)</text>
        <dbReference type="Rhea" id="RHEA:43744"/>
        <dbReference type="Rhea" id="RHEA-COMP:10625"/>
        <dbReference type="Rhea" id="RHEA-COMP:10670"/>
        <dbReference type="ChEBI" id="CHEBI:15378"/>
        <dbReference type="ChEBI" id="CHEBI:30616"/>
        <dbReference type="ChEBI" id="CHEBI:32551"/>
        <dbReference type="ChEBI" id="CHEBI:33019"/>
        <dbReference type="ChEBI" id="CHEBI:82748"/>
        <dbReference type="ChEBI" id="CHEBI:83665"/>
        <dbReference type="ChEBI" id="CHEBI:456215"/>
        <dbReference type="EC" id="6.3.4.19"/>
    </reaction>
</comment>
<evidence type="ECO:0000313" key="9">
    <source>
        <dbReference type="Proteomes" id="UP000596092"/>
    </source>
</evidence>
<dbReference type="Gene3D" id="3.40.50.620">
    <property type="entry name" value="HUPs"/>
    <property type="match status" value="1"/>
</dbReference>
<dbReference type="EC" id="6.3.4.19" evidence="6"/>
<keyword evidence="4 6" id="KW-0067">ATP-binding</keyword>
<dbReference type="InterPro" id="IPR011063">
    <property type="entry name" value="TilS/TtcA_N"/>
</dbReference>
<dbReference type="PANTHER" id="PTHR43033">
    <property type="entry name" value="TRNA(ILE)-LYSIDINE SYNTHASE-RELATED"/>
    <property type="match status" value="1"/>
</dbReference>
<accession>A0A7T5VFA8</accession>
<dbReference type="GO" id="GO:0032267">
    <property type="term" value="F:tRNA(Ile)-lysidine synthase activity"/>
    <property type="evidence" value="ECO:0007669"/>
    <property type="project" value="UniProtKB-EC"/>
</dbReference>
<keyword evidence="6" id="KW-0963">Cytoplasm</keyword>
<comment type="similarity">
    <text evidence="6">Belongs to the tRNA(Ile)-lysidine synthase family.</text>
</comment>
<comment type="domain">
    <text evidence="6">The N-terminal region contains the highly conserved SGGXDS motif, predicted to be a P-loop motif involved in ATP binding.</text>
</comment>
<dbReference type="InterPro" id="IPR014729">
    <property type="entry name" value="Rossmann-like_a/b/a_fold"/>
</dbReference>
<organism evidence="8 9">
    <name type="scientific">Desulfobulbus oligotrophicus</name>
    <dbReference type="NCBI Taxonomy" id="1909699"/>
    <lineage>
        <taxon>Bacteria</taxon>
        <taxon>Pseudomonadati</taxon>
        <taxon>Thermodesulfobacteriota</taxon>
        <taxon>Desulfobulbia</taxon>
        <taxon>Desulfobulbales</taxon>
        <taxon>Desulfobulbaceae</taxon>
        <taxon>Desulfobulbus</taxon>
    </lineage>
</organism>
<gene>
    <name evidence="6 8" type="primary">tilS</name>
    <name evidence="8" type="ORF">HP555_13670</name>
</gene>
<dbReference type="EMBL" id="CP054140">
    <property type="protein sequence ID" value="QQG66837.1"/>
    <property type="molecule type" value="Genomic_DNA"/>
</dbReference>
<comment type="subcellular location">
    <subcellularLocation>
        <location evidence="6">Cytoplasm</location>
    </subcellularLocation>
</comment>
<evidence type="ECO:0000256" key="4">
    <source>
        <dbReference type="ARBA" id="ARBA00022840"/>
    </source>
</evidence>
<evidence type="ECO:0000259" key="7">
    <source>
        <dbReference type="Pfam" id="PF01171"/>
    </source>
</evidence>
<keyword evidence="9" id="KW-1185">Reference proteome</keyword>
<dbReference type="AlphaFoldDB" id="A0A7T5VFA8"/>
<evidence type="ECO:0000256" key="5">
    <source>
        <dbReference type="ARBA" id="ARBA00048539"/>
    </source>
</evidence>
<dbReference type="Gene3D" id="1.20.59.20">
    <property type="match status" value="1"/>
</dbReference>
<dbReference type="Proteomes" id="UP000596092">
    <property type="component" value="Chromosome"/>
</dbReference>
<dbReference type="HAMAP" id="MF_01161">
    <property type="entry name" value="tRNA_Ile_lys_synt"/>
    <property type="match status" value="1"/>
</dbReference>
<dbReference type="GO" id="GO:0005737">
    <property type="term" value="C:cytoplasm"/>
    <property type="evidence" value="ECO:0007669"/>
    <property type="project" value="UniProtKB-SubCell"/>
</dbReference>
<protein>
    <recommendedName>
        <fullName evidence="6">tRNA(Ile)-lysidine synthase</fullName>
        <ecNumber evidence="6">6.3.4.19</ecNumber>
    </recommendedName>
    <alternativeName>
        <fullName evidence="6">tRNA(Ile)-2-lysyl-cytidine synthase</fullName>
    </alternativeName>
    <alternativeName>
        <fullName evidence="6">tRNA(Ile)-lysidine synthetase</fullName>
    </alternativeName>
</protein>
<comment type="function">
    <text evidence="6">Ligates lysine onto the cytidine present at position 34 of the AUA codon-specific tRNA(Ile) that contains the anticodon CAU, in an ATP-dependent manner. Cytidine is converted to lysidine, thus changing the amino acid specificity of the tRNA from methionine to isoleucine.</text>
</comment>
<dbReference type="KEGG" id="dog:HP555_13670"/>
<dbReference type="PANTHER" id="PTHR43033:SF1">
    <property type="entry name" value="TRNA(ILE)-LYSIDINE SYNTHASE-RELATED"/>
    <property type="match status" value="1"/>
</dbReference>
<keyword evidence="1 6" id="KW-0436">Ligase</keyword>
<dbReference type="GO" id="GO:0005524">
    <property type="term" value="F:ATP binding"/>
    <property type="evidence" value="ECO:0007669"/>
    <property type="project" value="UniProtKB-UniRule"/>
</dbReference>
<keyword evidence="3 6" id="KW-0547">Nucleotide-binding</keyword>
<name>A0A7T5VFA8_9BACT</name>
<evidence type="ECO:0000256" key="3">
    <source>
        <dbReference type="ARBA" id="ARBA00022741"/>
    </source>
</evidence>
<evidence type="ECO:0000256" key="6">
    <source>
        <dbReference type="HAMAP-Rule" id="MF_01161"/>
    </source>
</evidence>
<evidence type="ECO:0000313" key="8">
    <source>
        <dbReference type="EMBL" id="QQG66837.1"/>
    </source>
</evidence>
<dbReference type="InterPro" id="IPR012094">
    <property type="entry name" value="tRNA_Ile_lys_synt"/>
</dbReference>
<keyword evidence="2 6" id="KW-0819">tRNA processing</keyword>
<feature type="domain" description="tRNA(Ile)-lysidine/2-thiocytidine synthase N-terminal" evidence="7">
    <location>
        <begin position="25"/>
        <end position="204"/>
    </location>
</feature>
<dbReference type="InterPro" id="IPR012795">
    <property type="entry name" value="tRNA_Ile_lys_synt_N"/>
</dbReference>
<dbReference type="Pfam" id="PF01171">
    <property type="entry name" value="ATP_bind_3"/>
    <property type="match status" value="1"/>
</dbReference>
<dbReference type="SUPFAM" id="SSF52402">
    <property type="entry name" value="Adenine nucleotide alpha hydrolases-like"/>
    <property type="match status" value="1"/>
</dbReference>
<evidence type="ECO:0000256" key="1">
    <source>
        <dbReference type="ARBA" id="ARBA00022598"/>
    </source>
</evidence>
<dbReference type="GO" id="GO:0006400">
    <property type="term" value="P:tRNA modification"/>
    <property type="evidence" value="ECO:0007669"/>
    <property type="project" value="UniProtKB-UniRule"/>
</dbReference>
<sequence length="345" mass="38446">MAHPLEMTVQRVLAGLPEPVQGSRVLIGVSGGADSMALLHILAALRHLCSFTLFAAYIDHGLRPEETPLEWHCVQQAADSLGIESIRISVDVHGEAAERRLSVEHAAREVRYRAFAQLSRQWGTSLLAVAHTADDQAEEVLLRLFRGGGRKALSGMSQQTGHVIRPLLGIRKAELLAYLQDQGIVFCHDSSNDEVHFLRNRIRLELLPFLETRFDAGIRSALLKTAANLAEDEELLAQLLSQCWDRVVDRLAVDGSGHPFCRLHRPAFIQLHAALQRRLIEQLLWKLDAAAHHAQILAVAALGRSGRSSSELHLRRGLRVVVSRSYMLFSYPQGKGPWRGRLQTH</sequence>
<reference evidence="8 9" key="1">
    <citation type="submission" date="2020-05" db="EMBL/GenBank/DDBJ databases">
        <title>Complete genome of Desulfobulbus oligotrophicus.</title>
        <authorList>
            <person name="Podar M."/>
        </authorList>
    </citation>
    <scope>NUCLEOTIDE SEQUENCE [LARGE SCALE GENOMIC DNA]</scope>
    <source>
        <strain evidence="8 9">Prop6</strain>
    </source>
</reference>
<dbReference type="SUPFAM" id="SSF82829">
    <property type="entry name" value="MesJ substrate recognition domain-like"/>
    <property type="match status" value="1"/>
</dbReference>
<feature type="binding site" evidence="6">
    <location>
        <begin position="30"/>
        <end position="35"/>
    </location>
    <ligand>
        <name>ATP</name>
        <dbReference type="ChEBI" id="CHEBI:30616"/>
    </ligand>
</feature>
<evidence type="ECO:0000256" key="2">
    <source>
        <dbReference type="ARBA" id="ARBA00022694"/>
    </source>
</evidence>